<evidence type="ECO:0000313" key="3">
    <source>
        <dbReference type="Proteomes" id="UP001431783"/>
    </source>
</evidence>
<organism evidence="2 3">
    <name type="scientific">Henosepilachna vigintioctopunctata</name>
    <dbReference type="NCBI Taxonomy" id="420089"/>
    <lineage>
        <taxon>Eukaryota</taxon>
        <taxon>Metazoa</taxon>
        <taxon>Ecdysozoa</taxon>
        <taxon>Arthropoda</taxon>
        <taxon>Hexapoda</taxon>
        <taxon>Insecta</taxon>
        <taxon>Pterygota</taxon>
        <taxon>Neoptera</taxon>
        <taxon>Endopterygota</taxon>
        <taxon>Coleoptera</taxon>
        <taxon>Polyphaga</taxon>
        <taxon>Cucujiformia</taxon>
        <taxon>Coccinelloidea</taxon>
        <taxon>Coccinellidae</taxon>
        <taxon>Epilachninae</taxon>
        <taxon>Epilachnini</taxon>
        <taxon>Henosepilachna</taxon>
    </lineage>
</organism>
<reference evidence="2 3" key="1">
    <citation type="submission" date="2023-03" db="EMBL/GenBank/DDBJ databases">
        <title>Genome insight into feeding habits of ladybird beetles.</title>
        <authorList>
            <person name="Li H.-S."/>
            <person name="Huang Y.-H."/>
            <person name="Pang H."/>
        </authorList>
    </citation>
    <scope>NUCLEOTIDE SEQUENCE [LARGE SCALE GENOMIC DNA]</scope>
    <source>
        <strain evidence="2">SYSU_2023b</strain>
        <tissue evidence="2">Whole body</tissue>
    </source>
</reference>
<protein>
    <submittedName>
        <fullName evidence="2">Uncharacterized protein</fullName>
    </submittedName>
</protein>
<comment type="caution">
    <text evidence="2">The sequence shown here is derived from an EMBL/GenBank/DDBJ whole genome shotgun (WGS) entry which is preliminary data.</text>
</comment>
<evidence type="ECO:0000256" key="1">
    <source>
        <dbReference type="SAM" id="MobiDB-lite"/>
    </source>
</evidence>
<name>A0AAW1TUB0_9CUCU</name>
<dbReference type="Proteomes" id="UP001431783">
    <property type="component" value="Unassembled WGS sequence"/>
</dbReference>
<sequence>MRERTESVIPRARSAAVANLQQITHRHGLCKDVGNHGGRAADVERPSGRRTLLGGAATLMGTNGTPAVPRQQTNGMAAPQTGAFDVEKTSEDDCLLNSSCTSLIFHPIYFWASVVCRLFE</sequence>
<evidence type="ECO:0000313" key="2">
    <source>
        <dbReference type="EMBL" id="KAK9871400.1"/>
    </source>
</evidence>
<dbReference type="EMBL" id="JARQZJ010000005">
    <property type="protein sequence ID" value="KAK9871400.1"/>
    <property type="molecule type" value="Genomic_DNA"/>
</dbReference>
<gene>
    <name evidence="2" type="ORF">WA026_011653</name>
</gene>
<dbReference type="AlphaFoldDB" id="A0AAW1TUB0"/>
<feature type="region of interest" description="Disordered" evidence="1">
    <location>
        <begin position="57"/>
        <end position="76"/>
    </location>
</feature>
<feature type="compositionally biased region" description="Polar residues" evidence="1">
    <location>
        <begin position="60"/>
        <end position="75"/>
    </location>
</feature>
<proteinExistence type="predicted"/>
<accession>A0AAW1TUB0</accession>
<keyword evidence="3" id="KW-1185">Reference proteome</keyword>